<proteinExistence type="predicted"/>
<evidence type="ECO:0008006" key="3">
    <source>
        <dbReference type="Google" id="ProtNLM"/>
    </source>
</evidence>
<organism evidence="1 2">
    <name type="scientific">Haloferula helveola</name>
    <dbReference type="NCBI Taxonomy" id="490095"/>
    <lineage>
        <taxon>Bacteria</taxon>
        <taxon>Pseudomonadati</taxon>
        <taxon>Verrucomicrobiota</taxon>
        <taxon>Verrucomicrobiia</taxon>
        <taxon>Verrucomicrobiales</taxon>
        <taxon>Verrucomicrobiaceae</taxon>
        <taxon>Haloferula</taxon>
    </lineage>
</organism>
<evidence type="ECO:0000313" key="1">
    <source>
        <dbReference type="EMBL" id="BCX46996.1"/>
    </source>
</evidence>
<dbReference type="Proteomes" id="UP001374893">
    <property type="component" value="Chromosome"/>
</dbReference>
<evidence type="ECO:0000313" key="2">
    <source>
        <dbReference type="Proteomes" id="UP001374893"/>
    </source>
</evidence>
<keyword evidence="2" id="KW-1185">Reference proteome</keyword>
<name>A0ABN6H0F6_9BACT</name>
<sequence length="217" mass="23826">MKLPFLLLLVAITGCKKQAETPQASQVTNNWFFENAGVQAEVPFDFDTGIQFKYWSTYPNDVEKQRVLAAFSDRYGVSLPEDFKQLIGDVVEGGFDGTYQVAMDGENSIEWWRLLSFGDPAVAGAPQSEAGTDTYFAATILEENPSLFHGVDGSLLYVPFGRAYRFGPSDTGTSGFLAFDLLTPGRIVWVATGSDAPVVIGESFRAMLEQSTFLHYG</sequence>
<protein>
    <recommendedName>
        <fullName evidence="3">Knr4/Smi1-like domain-containing protein</fullName>
    </recommendedName>
</protein>
<dbReference type="PROSITE" id="PS51257">
    <property type="entry name" value="PROKAR_LIPOPROTEIN"/>
    <property type="match status" value="1"/>
</dbReference>
<gene>
    <name evidence="1" type="ORF">HAHE_09040</name>
</gene>
<dbReference type="EMBL" id="AP024702">
    <property type="protein sequence ID" value="BCX46996.1"/>
    <property type="molecule type" value="Genomic_DNA"/>
</dbReference>
<reference evidence="1 2" key="1">
    <citation type="submission" date="2021-06" db="EMBL/GenBank/DDBJ databases">
        <title>Complete genome of Haloferula helveola possessing various polysaccharide degrading enzymes.</title>
        <authorList>
            <person name="Takami H."/>
            <person name="Huang C."/>
            <person name="Hamasaki K."/>
        </authorList>
    </citation>
    <scope>NUCLEOTIDE SEQUENCE [LARGE SCALE GENOMIC DNA]</scope>
    <source>
        <strain evidence="1 2">CN-1</strain>
    </source>
</reference>
<dbReference type="RefSeq" id="WP_338688974.1">
    <property type="nucleotide sequence ID" value="NZ_AP024702.1"/>
</dbReference>
<accession>A0ABN6H0F6</accession>